<dbReference type="AlphaFoldDB" id="A0A9X2IBP5"/>
<keyword evidence="1" id="KW-1133">Transmembrane helix</keyword>
<dbReference type="RefSeq" id="WP_250424723.1">
    <property type="nucleotide sequence ID" value="NZ_JAJKBJ010000011.1"/>
</dbReference>
<proteinExistence type="predicted"/>
<comment type="caution">
    <text evidence="2">The sequence shown here is derived from an EMBL/GenBank/DDBJ whole genome shotgun (WGS) entry which is preliminary data.</text>
</comment>
<protein>
    <recommendedName>
        <fullName evidence="4">Coiled-coil protein</fullName>
    </recommendedName>
</protein>
<organism evidence="2 3">
    <name type="scientific">Legionella maioricensis</name>
    <dbReference type="NCBI Taxonomy" id="2896528"/>
    <lineage>
        <taxon>Bacteria</taxon>
        <taxon>Pseudomonadati</taxon>
        <taxon>Pseudomonadota</taxon>
        <taxon>Gammaproteobacteria</taxon>
        <taxon>Legionellales</taxon>
        <taxon>Legionellaceae</taxon>
        <taxon>Legionella</taxon>
    </lineage>
</organism>
<feature type="transmembrane region" description="Helical" evidence="1">
    <location>
        <begin position="192"/>
        <end position="213"/>
    </location>
</feature>
<evidence type="ECO:0000256" key="1">
    <source>
        <dbReference type="SAM" id="Phobius"/>
    </source>
</evidence>
<dbReference type="Proteomes" id="UP001139721">
    <property type="component" value="Unassembled WGS sequence"/>
</dbReference>
<keyword evidence="1" id="KW-0472">Membrane</keyword>
<name>A0A9X2IBP5_9GAMM</name>
<feature type="transmembrane region" description="Helical" evidence="1">
    <location>
        <begin position="338"/>
        <end position="358"/>
    </location>
</feature>
<feature type="transmembrane region" description="Helical" evidence="1">
    <location>
        <begin position="251"/>
        <end position="281"/>
    </location>
</feature>
<accession>A0A9X2IBP5</accession>
<evidence type="ECO:0000313" key="3">
    <source>
        <dbReference type="Proteomes" id="UP001139721"/>
    </source>
</evidence>
<gene>
    <name evidence="2" type="ORF">LOX96_10080</name>
</gene>
<reference evidence="2" key="1">
    <citation type="submission" date="2021-11" db="EMBL/GenBank/DDBJ databases">
        <title>Legionella maioricencis sp. nov., a new species isolated from hot water samples in Mallorca.</title>
        <authorList>
            <person name="Crespi S."/>
            <person name="Drasar V."/>
            <person name="Salva-Serra F."/>
            <person name="Jaen-Luchoro D."/>
            <person name="Pineiro-Iglesias B."/>
            <person name="Aliaga F."/>
            <person name="Fernandez-Juarez V."/>
            <person name="Coll G."/>
            <person name="Moore E.R.B."/>
            <person name="Bennasar-Figueras A."/>
        </authorList>
    </citation>
    <scope>NUCLEOTIDE SEQUENCE</scope>
    <source>
        <strain evidence="2">HCPI-6</strain>
    </source>
</reference>
<feature type="transmembrane region" description="Helical" evidence="1">
    <location>
        <begin position="364"/>
        <end position="383"/>
    </location>
</feature>
<evidence type="ECO:0000313" key="2">
    <source>
        <dbReference type="EMBL" id="MCL9684441.1"/>
    </source>
</evidence>
<evidence type="ECO:0008006" key="4">
    <source>
        <dbReference type="Google" id="ProtNLM"/>
    </source>
</evidence>
<dbReference type="EMBL" id="JAJKBJ010000011">
    <property type="protein sequence ID" value="MCL9684441.1"/>
    <property type="molecule type" value="Genomic_DNA"/>
</dbReference>
<keyword evidence="1" id="KW-0812">Transmembrane</keyword>
<keyword evidence="3" id="KW-1185">Reference proteome</keyword>
<sequence>MTPVIRHLRTHFLELPLPAEDHSLNWTFDARVKRLGPDFYSKVVSMHPVLNMEYSILCNQLRHHFSFPGQINKEQIIDQLTAALMFAELLEHLHLHYLIVPREVARLRRHQEVYRGLLREMGGYIFTPQPQVSIQVGLSLSQQVRENTALINWFRLLFTRSKRVLNFLDLVGTGSETYRNLIGLLDKYTNPILAYVAWCFFIPRFATNLFLLVKHTIPWPWMDDKEKDLGWWTRLEAQVKRRWFELANDSVWITVGLLNCFVLIGALAPLSIYVTLFAFAFDIANTSLRAYIELNRLYKLQQEYSALLQKEENPEKRRAIQDHQNFITHRIEFEKLRLGLSVATTTAVFIAMCFALPMFAVNPVIPFIGALLLIAIWVASYTLTLRLEQYRPNDAVERPSNVATLGFFACKPKEDSSLSYEQKLTSEEDFLASERYSFV</sequence>